<protein>
    <submittedName>
        <fullName evidence="1">Uncharacterized protein</fullName>
    </submittedName>
</protein>
<evidence type="ECO:0000313" key="2">
    <source>
        <dbReference type="Proteomes" id="UP000033736"/>
    </source>
</evidence>
<organism evidence="1 2">
    <name type="scientific">Rickettsia argasii T170-B</name>
    <dbReference type="NCBI Taxonomy" id="1268837"/>
    <lineage>
        <taxon>Bacteria</taxon>
        <taxon>Pseudomonadati</taxon>
        <taxon>Pseudomonadota</taxon>
        <taxon>Alphaproteobacteria</taxon>
        <taxon>Rickettsiales</taxon>
        <taxon>Rickettsiaceae</taxon>
        <taxon>Rickettsieae</taxon>
        <taxon>Rickettsia</taxon>
        <taxon>spotted fever group</taxon>
    </lineage>
</organism>
<name>A0A0F3RD69_9RICK</name>
<proteinExistence type="predicted"/>
<sequence length="1307" mass="149910">MEDNVFLEKSSGYKRISSVISDEQNNNCVDAAPLQISGDGLTALYGNSNSTEKQSIYVNFDPNEGDMKLHFTKEGLTRLDKLNNHQQNNSSVTNLYVVTTQIYHKPYPDQIGLFGNRNHSFILSDDSKRVASNYYIDGTSSFGLEDNTLSTSIKFLNRKFFKGYNAYVKGNTSDMQIKSIYSEDTVIGRIILKNKDYLKLNLEYLLIDGTLTIDIPNIEILYAKGHTHHGFHDTRIEVSSNVLTFKILLEAPSISRIDIKNKNASDVIIDMGHLNNRPFTISLQAIHTEYKSYYTFVVDDLRPVLDEMTFTSRGFPEHFLFLCSSRVSIKGWCIITNNDPIKNIISIKGKIDKSDGVLIIEDKKSVLEIVKNITEAPKDNKHTEIVNYGNIVKLEDDLRFDQVLEHANYNISVYYNYINKYNFTNWSIMKFYSSNSGTTLYHFKHDDIQINDIDYFIKESKIYAILKNDIDSSKLLKDSTGKPISIWVDTTLSDSQISLKEDTLEINNSTVYNLSDSMIFVFQKSNGEIFPLSLRLLKDSFKYAHDISNKKHFTSLVKNQIVYVDIVGIILISSSISLEKIQIDSVAYDDIIEQNPYNITNNSIQVKKYALTSMHKITLFDQSNTRQDTIIVNINCSTINENCATTSQYEFNCLGGVYLDLKNYISIRDLANSNSIVLHQHNNVSHIRDTDIQCNNGNIVSNISLQNQQNLVLYNPLIHDRLIVCAKNVTIVDAISIGKKGSISVKESTKDFKITLKGLIHITKHYGNYSKSIIKTKPLETENDIQLVYKYTEKNNTRIYTVKLEHIDERFFQGIQIKDINTSVQLIHFETPKMKYDWYNKDNDIKSVLRIKVKLPDSKIGTLLINGTTYILNVYNQDEELVLQEIKYGKNCFPNNEDLIFKETLLNCTKSYFCHYSFSPLLNIEQEQYLNLSDVSVFWSQHNNHKVLVHHPKCYYMDESKSPKNPEYKNVVQGSSNILDQVPSRQHQLHDIDKQLLNNNASLNRIQRAAYSFEEVETIEQQIEIEERDQHTTSSAASKSSSIINNIFYSLKETGYALLSIIVKPFYPHNAYSPSNQTQQGKGPEGYDNEIYYDAQENVAEAVVKKVPVVIEELMDDEYYDALESLPQVIKVITSNTKAKEKIGKIISANYPTTELQVTSDMVGKSMLVNDKTGNYYYDIITCDSYNNSPKLLLTHGRGSNTQVIQDLEWCGSLMLADAITRSITGEKYKQTIQLSPMQERAIEIYQVEQKVHEGLQKMIALFGDYDNEDQDVQDIEHPFCFEDLDDSYDIYQYLQDIRYLFDTKDL</sequence>
<evidence type="ECO:0000313" key="1">
    <source>
        <dbReference type="EMBL" id="KJW03951.1"/>
    </source>
</evidence>
<dbReference type="RefSeq" id="WP_052691997.1">
    <property type="nucleotide sequence ID" value="NZ_LAOQ01000008.1"/>
</dbReference>
<reference evidence="1 2" key="1">
    <citation type="submission" date="2015-01" db="EMBL/GenBank/DDBJ databases">
        <title>Genome Sequencing of Rickettsiales /home/snadendla/prok_pipe/test/illegal_ec_num.txt.</title>
        <authorList>
            <person name="Daugherty S.C."/>
            <person name="Su Q."/>
            <person name="Abolude K."/>
            <person name="Beier-Sexton M."/>
            <person name="Carlyon J.A."/>
            <person name="Carter R."/>
            <person name="Day N.P."/>
            <person name="Dumler S.J."/>
            <person name="Dyachenko V."/>
            <person name="Godinez A."/>
            <person name="Kurtti T.J."/>
            <person name="Lichay M."/>
            <person name="Mullins K.E."/>
            <person name="Ott S."/>
            <person name="Pappas-Brown V."/>
            <person name="Paris D.H."/>
            <person name="Patel P."/>
            <person name="Richards A.L."/>
            <person name="Sadzewicz L."/>
            <person name="Sears K."/>
            <person name="Seidman D."/>
            <person name="Sengamalay N."/>
            <person name="Stenos J."/>
            <person name="Tallon L.J."/>
            <person name="Vincent G."/>
            <person name="Fraser C.M."/>
            <person name="Munderloh U."/>
            <person name="Dunning-Hotopp J.C."/>
        </authorList>
    </citation>
    <scope>NUCLEOTIDE SEQUENCE [LARGE SCALE GENOMIC DNA]</scope>
    <source>
        <strain evidence="1 2">T170-B</strain>
    </source>
</reference>
<dbReference type="Proteomes" id="UP000033736">
    <property type="component" value="Unassembled WGS sequence"/>
</dbReference>
<dbReference type="EMBL" id="LAOQ01000008">
    <property type="protein sequence ID" value="KJW03951.1"/>
    <property type="molecule type" value="Genomic_DNA"/>
</dbReference>
<gene>
    <name evidence="1" type="ORF">RAT170B_1572</name>
</gene>
<comment type="caution">
    <text evidence="1">The sequence shown here is derived from an EMBL/GenBank/DDBJ whole genome shotgun (WGS) entry which is preliminary data.</text>
</comment>
<accession>A0A0F3RD69</accession>
<keyword evidence="2" id="KW-1185">Reference proteome</keyword>
<dbReference type="PATRIC" id="fig|1268837.3.peg.1804"/>